<dbReference type="OrthoDB" id="9780392at2"/>
<feature type="binding site" evidence="6">
    <location>
        <position position="197"/>
    </location>
    <ligand>
        <name>FMN</name>
        <dbReference type="ChEBI" id="CHEBI:58210"/>
    </ligand>
</feature>
<feature type="binding site" evidence="6">
    <location>
        <position position="107"/>
    </location>
    <ligand>
        <name>FMN</name>
        <dbReference type="ChEBI" id="CHEBI:58210"/>
    </ligand>
</feature>
<feature type="binding site" evidence="6">
    <location>
        <begin position="142"/>
        <end position="143"/>
    </location>
    <ligand>
        <name>FMN</name>
        <dbReference type="ChEBI" id="CHEBI:58210"/>
    </ligand>
</feature>
<evidence type="ECO:0000259" key="8">
    <source>
        <dbReference type="Pfam" id="PF10590"/>
    </source>
</evidence>
<dbReference type="Gene3D" id="2.30.110.10">
    <property type="entry name" value="Electron Transport, Fmn-binding Protein, Chain A"/>
    <property type="match status" value="1"/>
</dbReference>
<gene>
    <name evidence="9" type="primary">pdxH</name>
    <name evidence="9" type="ORF">EFR84_22720</name>
</gene>
<keyword evidence="4 9" id="KW-0560">Oxidoreductase</keyword>
<dbReference type="PANTHER" id="PTHR10851">
    <property type="entry name" value="PYRIDOXINE-5-PHOSPHATE OXIDASE"/>
    <property type="match status" value="1"/>
</dbReference>
<feature type="binding site" evidence="6">
    <location>
        <position position="85"/>
    </location>
    <ligand>
        <name>FMN</name>
        <dbReference type="ChEBI" id="CHEBI:58210"/>
    </ligand>
</feature>
<sequence length="216" mass="24373">MKERLRQIPSLRPPLPDVDFSIFPPTPHEAFALWLNDALAAGVREPHAMTLSTSDADGRPDARILILKNVDRRGWHFAIKAGSPKAMQVDSQPQVALTFYWPALGRQIRLRGTATLLPAGECAADFLDRPVGARISAVASWQSEVLEHEGQLEANVSEARAFLKVNPDYVAPAWRVYAVAPDTVEFWQGVPDRNHKRLRYHLTEDDQEWTRAHLWP</sequence>
<feature type="domain" description="Pyridoxamine 5'-phosphate oxidase N-terminal" evidence="7">
    <location>
        <begin position="36"/>
        <end position="170"/>
    </location>
</feature>
<dbReference type="GO" id="GO:0010181">
    <property type="term" value="F:FMN binding"/>
    <property type="evidence" value="ECO:0007669"/>
    <property type="project" value="InterPro"/>
</dbReference>
<reference evidence="9 10" key="1">
    <citation type="submission" date="2018-11" db="EMBL/GenBank/DDBJ databases">
        <title>Rhizobium chutanense sp. nov., isolated from root nodules of Phaseolus vulgaris in China.</title>
        <authorList>
            <person name="Huo Y."/>
        </authorList>
    </citation>
    <scope>NUCLEOTIDE SEQUENCE [LARGE SCALE GENOMIC DNA]</scope>
    <source>
        <strain evidence="9 10">C16</strain>
    </source>
</reference>
<accession>A0A3S0SW58</accession>
<evidence type="ECO:0000256" key="2">
    <source>
        <dbReference type="ARBA" id="ARBA00022630"/>
    </source>
</evidence>
<evidence type="ECO:0000256" key="5">
    <source>
        <dbReference type="ARBA" id="ARBA00023096"/>
    </source>
</evidence>
<dbReference type="NCBIfam" id="NF004231">
    <property type="entry name" value="PRK05679.1"/>
    <property type="match status" value="1"/>
</dbReference>
<dbReference type="InterPro" id="IPR011576">
    <property type="entry name" value="Pyridox_Oxase_N"/>
</dbReference>
<comment type="caution">
    <text evidence="9">The sequence shown here is derived from an EMBL/GenBank/DDBJ whole genome shotgun (WGS) entry which is preliminary data.</text>
</comment>
<evidence type="ECO:0000256" key="3">
    <source>
        <dbReference type="ARBA" id="ARBA00022643"/>
    </source>
</evidence>
<dbReference type="PANTHER" id="PTHR10851:SF0">
    <property type="entry name" value="PYRIDOXINE-5'-PHOSPHATE OXIDASE"/>
    <property type="match status" value="1"/>
</dbReference>
<comment type="similarity">
    <text evidence="1">Belongs to the pyridoxamine 5'-phosphate oxidase family.</text>
</comment>
<dbReference type="PIRSF" id="PIRSF000190">
    <property type="entry name" value="Pyd_amn-ph_oxd"/>
    <property type="match status" value="1"/>
</dbReference>
<feature type="binding site" evidence="6">
    <location>
        <begin position="63"/>
        <end position="68"/>
    </location>
    <ligand>
        <name>FMN</name>
        <dbReference type="ChEBI" id="CHEBI:58210"/>
    </ligand>
</feature>
<dbReference type="SUPFAM" id="SSF50475">
    <property type="entry name" value="FMN-binding split barrel"/>
    <property type="match status" value="1"/>
</dbReference>
<organism evidence="9 10">
    <name type="scientific">Rhizobium chutanense</name>
    <dbReference type="NCBI Taxonomy" id="2035448"/>
    <lineage>
        <taxon>Bacteria</taxon>
        <taxon>Pseudomonadati</taxon>
        <taxon>Pseudomonadota</taxon>
        <taxon>Alphaproteobacteria</taxon>
        <taxon>Hyphomicrobiales</taxon>
        <taxon>Rhizobiaceae</taxon>
        <taxon>Rhizobium/Agrobacterium group</taxon>
        <taxon>Rhizobium</taxon>
    </lineage>
</organism>
<evidence type="ECO:0000256" key="6">
    <source>
        <dbReference type="PIRSR" id="PIRSR000190-2"/>
    </source>
</evidence>
<dbReference type="InterPro" id="IPR012349">
    <property type="entry name" value="Split_barrel_FMN-bd"/>
</dbReference>
<feature type="domain" description="Pyridoxine 5'-phosphate oxidase dimerisation C-terminal" evidence="8">
    <location>
        <begin position="174"/>
        <end position="216"/>
    </location>
</feature>
<evidence type="ECO:0000256" key="4">
    <source>
        <dbReference type="ARBA" id="ARBA00023002"/>
    </source>
</evidence>
<keyword evidence="3 6" id="KW-0288">FMN</keyword>
<protein>
    <submittedName>
        <fullName evidence="9">Pyridoxamine 5'-phosphate oxidase</fullName>
        <ecNumber evidence="9">1.4.3.5</ecNumber>
    </submittedName>
</protein>
<evidence type="ECO:0000259" key="7">
    <source>
        <dbReference type="Pfam" id="PF01243"/>
    </source>
</evidence>
<proteinExistence type="inferred from homology"/>
<dbReference type="EMBL" id="RJTJ01000022">
    <property type="protein sequence ID" value="RUM01356.1"/>
    <property type="molecule type" value="Genomic_DNA"/>
</dbReference>
<dbReference type="EC" id="1.4.3.5" evidence="9"/>
<name>A0A3S0SW58_9HYPH</name>
<evidence type="ECO:0000256" key="1">
    <source>
        <dbReference type="ARBA" id="ARBA00007301"/>
    </source>
</evidence>
<dbReference type="GO" id="GO:0004733">
    <property type="term" value="F:pyridoxamine phosphate oxidase activity"/>
    <property type="evidence" value="ECO:0007669"/>
    <property type="project" value="UniProtKB-EC"/>
</dbReference>
<dbReference type="GO" id="GO:0008615">
    <property type="term" value="P:pyridoxine biosynthetic process"/>
    <property type="evidence" value="ECO:0007669"/>
    <property type="project" value="UniProtKB-KW"/>
</dbReference>
<feature type="binding site" evidence="6">
    <location>
        <position position="187"/>
    </location>
    <ligand>
        <name>FMN</name>
        <dbReference type="ChEBI" id="CHEBI:58210"/>
    </ligand>
</feature>
<dbReference type="Pfam" id="PF10590">
    <property type="entry name" value="PNP_phzG_C"/>
    <property type="match status" value="1"/>
</dbReference>
<evidence type="ECO:0000313" key="10">
    <source>
        <dbReference type="Proteomes" id="UP000278081"/>
    </source>
</evidence>
<keyword evidence="2" id="KW-0285">Flavoprotein</keyword>
<dbReference type="Pfam" id="PF01243">
    <property type="entry name" value="PNPOx_N"/>
    <property type="match status" value="1"/>
</dbReference>
<evidence type="ECO:0000313" key="9">
    <source>
        <dbReference type="EMBL" id="RUM01356.1"/>
    </source>
</evidence>
<keyword evidence="5" id="KW-0664">Pyridoxine biosynthesis</keyword>
<dbReference type="InterPro" id="IPR000659">
    <property type="entry name" value="Pyridox_Oxase"/>
</dbReference>
<dbReference type="InterPro" id="IPR019576">
    <property type="entry name" value="Pyridoxamine_oxidase_dimer_C"/>
</dbReference>
<dbReference type="AlphaFoldDB" id="A0A3S0SW58"/>
<comment type="cofactor">
    <cofactor evidence="6">
        <name>FMN</name>
        <dbReference type="ChEBI" id="CHEBI:58210"/>
    </cofactor>
    <text evidence="6">Binds 1 FMN per subunit.</text>
</comment>
<dbReference type="Proteomes" id="UP000278081">
    <property type="component" value="Unassembled WGS sequence"/>
</dbReference>